<dbReference type="Proteomes" id="UP000594263">
    <property type="component" value="Unplaced"/>
</dbReference>
<dbReference type="InterPro" id="IPR023186">
    <property type="entry name" value="IUNH"/>
</dbReference>
<dbReference type="GO" id="GO:0008477">
    <property type="term" value="F:purine nucleosidase activity"/>
    <property type="evidence" value="ECO:0007669"/>
    <property type="project" value="TreeGrafter"/>
</dbReference>
<dbReference type="GO" id="GO:0005829">
    <property type="term" value="C:cytosol"/>
    <property type="evidence" value="ECO:0007669"/>
    <property type="project" value="TreeGrafter"/>
</dbReference>
<dbReference type="Pfam" id="PF01156">
    <property type="entry name" value="IU_nuc_hydro"/>
    <property type="match status" value="1"/>
</dbReference>
<dbReference type="InterPro" id="IPR036452">
    <property type="entry name" value="Ribo_hydro-like"/>
</dbReference>
<dbReference type="AlphaFoldDB" id="A0A7N0VI70"/>
<evidence type="ECO:0000256" key="3">
    <source>
        <dbReference type="ARBA" id="ARBA00023295"/>
    </source>
</evidence>
<protein>
    <recommendedName>
        <fullName evidence="4">Inosine/uridine-preferring nucleoside hydrolase domain-containing protein</fullName>
    </recommendedName>
</protein>
<dbReference type="EnsemblPlants" id="Kaladp0978s0004.1.v1.1">
    <property type="protein sequence ID" value="Kaladp0978s0004.1.v1.1"/>
    <property type="gene ID" value="Kaladp0978s0004.v1.1"/>
</dbReference>
<keyword evidence="3" id="KW-0326">Glycosidase</keyword>
<dbReference type="Gene3D" id="3.90.245.10">
    <property type="entry name" value="Ribonucleoside hydrolase-like"/>
    <property type="match status" value="1"/>
</dbReference>
<evidence type="ECO:0000313" key="6">
    <source>
        <dbReference type="Proteomes" id="UP000594263"/>
    </source>
</evidence>
<evidence type="ECO:0000259" key="4">
    <source>
        <dbReference type="Pfam" id="PF01156"/>
    </source>
</evidence>
<feature type="domain" description="Inosine/uridine-preferring nucleoside hydrolase" evidence="4">
    <location>
        <begin position="7"/>
        <end position="57"/>
    </location>
</feature>
<dbReference type="InterPro" id="IPR001910">
    <property type="entry name" value="Inosine/uridine_hydrolase_dom"/>
</dbReference>
<dbReference type="Gramene" id="Kaladp0978s0004.1.v1.1">
    <property type="protein sequence ID" value="Kaladp0978s0004.1.v1.1"/>
    <property type="gene ID" value="Kaladp0978s0004.v1.1"/>
</dbReference>
<accession>A0A7N0VI70</accession>
<keyword evidence="6" id="KW-1185">Reference proteome</keyword>
<dbReference type="PANTHER" id="PTHR12304">
    <property type="entry name" value="INOSINE-URIDINE PREFERRING NUCLEOSIDE HYDROLASE"/>
    <property type="match status" value="1"/>
</dbReference>
<evidence type="ECO:0000256" key="2">
    <source>
        <dbReference type="ARBA" id="ARBA00022801"/>
    </source>
</evidence>
<name>A0A7N0VI70_KALFE</name>
<dbReference type="PANTHER" id="PTHR12304:SF4">
    <property type="entry name" value="URIDINE NUCLEOSIDASE"/>
    <property type="match status" value="1"/>
</dbReference>
<reference evidence="5" key="1">
    <citation type="submission" date="2021-01" db="UniProtKB">
        <authorList>
            <consortium name="EnsemblPlants"/>
        </authorList>
    </citation>
    <scope>IDENTIFICATION</scope>
</reference>
<comment type="similarity">
    <text evidence="1">Belongs to the IUNH family.</text>
</comment>
<keyword evidence="2" id="KW-0378">Hydrolase</keyword>
<dbReference type="SUPFAM" id="SSF53590">
    <property type="entry name" value="Nucleoside hydrolase"/>
    <property type="match status" value="1"/>
</dbReference>
<proteinExistence type="inferred from homology"/>
<organism evidence="5 6">
    <name type="scientific">Kalanchoe fedtschenkoi</name>
    <name type="common">Lavender scallops</name>
    <name type="synonym">South American air plant</name>
    <dbReference type="NCBI Taxonomy" id="63787"/>
    <lineage>
        <taxon>Eukaryota</taxon>
        <taxon>Viridiplantae</taxon>
        <taxon>Streptophyta</taxon>
        <taxon>Embryophyta</taxon>
        <taxon>Tracheophyta</taxon>
        <taxon>Spermatophyta</taxon>
        <taxon>Magnoliopsida</taxon>
        <taxon>eudicotyledons</taxon>
        <taxon>Gunneridae</taxon>
        <taxon>Pentapetalae</taxon>
        <taxon>Saxifragales</taxon>
        <taxon>Crassulaceae</taxon>
        <taxon>Kalanchoe</taxon>
    </lineage>
</organism>
<evidence type="ECO:0000313" key="5">
    <source>
        <dbReference type="EnsemblPlants" id="Kaladp0978s0004.1.v1.1"/>
    </source>
</evidence>
<sequence length="83" mass="8945">MAEPKKIIIDTDPGIDDAMAIFLALESPEVEVIGLTTIYGNVPTSVATRNSLHLVNSILLLLSQCCNCYLCVSAAIISHSIWI</sequence>
<dbReference type="GO" id="GO:0006152">
    <property type="term" value="P:purine nucleoside catabolic process"/>
    <property type="evidence" value="ECO:0007669"/>
    <property type="project" value="TreeGrafter"/>
</dbReference>
<evidence type="ECO:0000256" key="1">
    <source>
        <dbReference type="ARBA" id="ARBA00009176"/>
    </source>
</evidence>